<keyword evidence="1" id="KW-1133">Transmembrane helix</keyword>
<organism evidence="2 3">
    <name type="scientific">Marinisporobacter balticus</name>
    <dbReference type="NCBI Taxonomy" id="2018667"/>
    <lineage>
        <taxon>Bacteria</taxon>
        <taxon>Bacillati</taxon>
        <taxon>Bacillota</taxon>
        <taxon>Clostridia</taxon>
        <taxon>Peptostreptococcales</taxon>
        <taxon>Thermotaleaceae</taxon>
        <taxon>Marinisporobacter</taxon>
    </lineage>
</organism>
<sequence>MIKITKQKLYIILLYIVVTVVGHYFGEYYNTYDAYKNRMYDDFEDFGMEIESLNDHLSQLLTLGVEDFDPEKKVVNRRIMLEFWRSNNDAADLGKGKWCPAYIDDLYLDVNHVIENIVSDNKISPSERKYIQTLYAYNDEILKEYRNVVGDMPERLDFDKMRKLEKKIIKIYNDYSKEAEDLLNTSKYRGLKDYKGELTAESLENVQAYCQEIFSKLVENKTLKYNKEDGKNADQYVFETDLKEYDPKDIAKDLMNGNTEYRLTYDKKTKKIDIYASSYGTSPNSKKYTEKELDNMAEKIMTQFSDQGFNYDKKISYDEQQKIQEITYAYIEKNEGVYDEIKKMQLEIQSSGLITGFERVYPYHEPITMPVIKKEAILSKIDKEAKIIDDLLIRNIEGKTQYVFHLKYKNTLYESVFDADTGALSYYGREIRHDYLK</sequence>
<keyword evidence="1" id="KW-0472">Membrane</keyword>
<gene>
    <name evidence="2" type="ORF">EV214_10743</name>
</gene>
<protein>
    <submittedName>
        <fullName evidence="2">Uncharacterized protein</fullName>
    </submittedName>
</protein>
<proteinExistence type="predicted"/>
<reference evidence="2 3" key="1">
    <citation type="submission" date="2019-03" db="EMBL/GenBank/DDBJ databases">
        <title>Genomic Encyclopedia of Type Strains, Phase IV (KMG-IV): sequencing the most valuable type-strain genomes for metagenomic binning, comparative biology and taxonomic classification.</title>
        <authorList>
            <person name="Goeker M."/>
        </authorList>
    </citation>
    <scope>NUCLEOTIDE SEQUENCE [LARGE SCALE GENOMIC DNA]</scope>
    <source>
        <strain evidence="2 3">DSM 102940</strain>
    </source>
</reference>
<dbReference type="Proteomes" id="UP000294919">
    <property type="component" value="Unassembled WGS sequence"/>
</dbReference>
<name>A0A4R2KZR5_9FIRM</name>
<dbReference type="AlphaFoldDB" id="A0A4R2KZR5"/>
<dbReference type="EMBL" id="SLWV01000007">
    <property type="protein sequence ID" value="TCO76886.1"/>
    <property type="molecule type" value="Genomic_DNA"/>
</dbReference>
<evidence type="ECO:0000313" key="2">
    <source>
        <dbReference type="EMBL" id="TCO76886.1"/>
    </source>
</evidence>
<evidence type="ECO:0000313" key="3">
    <source>
        <dbReference type="Proteomes" id="UP000294919"/>
    </source>
</evidence>
<feature type="transmembrane region" description="Helical" evidence="1">
    <location>
        <begin position="9"/>
        <end position="26"/>
    </location>
</feature>
<evidence type="ECO:0000256" key="1">
    <source>
        <dbReference type="SAM" id="Phobius"/>
    </source>
</evidence>
<comment type="caution">
    <text evidence="2">The sequence shown here is derived from an EMBL/GenBank/DDBJ whole genome shotgun (WGS) entry which is preliminary data.</text>
</comment>
<accession>A0A4R2KZR5</accession>
<dbReference type="RefSeq" id="WP_132244164.1">
    <property type="nucleotide sequence ID" value="NZ_SLWV01000007.1"/>
</dbReference>
<keyword evidence="3" id="KW-1185">Reference proteome</keyword>
<dbReference type="OrthoDB" id="1952002at2"/>
<keyword evidence="1" id="KW-0812">Transmembrane</keyword>